<name>A0AAN6ENP6_EXODE</name>
<evidence type="ECO:0000313" key="4">
    <source>
        <dbReference type="Proteomes" id="UP001161757"/>
    </source>
</evidence>
<keyword evidence="2" id="KW-0812">Transmembrane</keyword>
<reference evidence="3" key="1">
    <citation type="submission" date="2023-01" db="EMBL/GenBank/DDBJ databases">
        <title>Exophiala dermititidis isolated from Cystic Fibrosis Patient.</title>
        <authorList>
            <person name="Kurbessoian T."/>
            <person name="Crocker A."/>
            <person name="Murante D."/>
            <person name="Hogan D.A."/>
            <person name="Stajich J.E."/>
        </authorList>
    </citation>
    <scope>NUCLEOTIDE SEQUENCE</scope>
    <source>
        <strain evidence="3">Ex8</strain>
    </source>
</reference>
<accession>A0AAN6ENP6</accession>
<dbReference type="AlphaFoldDB" id="A0AAN6ENP6"/>
<feature type="compositionally biased region" description="Basic residues" evidence="1">
    <location>
        <begin position="232"/>
        <end position="247"/>
    </location>
</feature>
<dbReference type="InterPro" id="IPR013083">
    <property type="entry name" value="Znf_RING/FYVE/PHD"/>
</dbReference>
<keyword evidence="2" id="KW-0472">Membrane</keyword>
<evidence type="ECO:0000313" key="3">
    <source>
        <dbReference type="EMBL" id="KAJ8987954.1"/>
    </source>
</evidence>
<feature type="region of interest" description="Disordered" evidence="1">
    <location>
        <begin position="213"/>
        <end position="247"/>
    </location>
</feature>
<comment type="caution">
    <text evidence="3">The sequence shown here is derived from an EMBL/GenBank/DDBJ whole genome shotgun (WGS) entry which is preliminary data.</text>
</comment>
<evidence type="ECO:0000256" key="1">
    <source>
        <dbReference type="SAM" id="MobiDB-lite"/>
    </source>
</evidence>
<sequence length="247" mass="27999">MSLSLLVATLFLVLLNLLGPAYVLVFNTLTSLFLLFFSRSRRFTRHMQRDGRREVSKAAEWVYFAFLVCLTWVLSIGTGQHVRVRYLLPESPVILPELAQIWSHFKEGIINEYSVLFLPVARGMASIRKLFSWKKPEPEIGGVAKTTSVQIDESLQATSSQDEALVCLICHEAISPQNPSLYLCCSKHHCYHASCAADSVMGHRRCHVCDEPFPDGQGPQTMDHEADPGSKKSTKKKNRNRNRKRKH</sequence>
<proteinExistence type="predicted"/>
<evidence type="ECO:0000256" key="2">
    <source>
        <dbReference type="SAM" id="Phobius"/>
    </source>
</evidence>
<dbReference type="Proteomes" id="UP001161757">
    <property type="component" value="Unassembled WGS sequence"/>
</dbReference>
<feature type="transmembrane region" description="Helical" evidence="2">
    <location>
        <begin position="6"/>
        <end position="37"/>
    </location>
</feature>
<dbReference type="EMBL" id="JAJGCB010000021">
    <property type="protein sequence ID" value="KAJ8987954.1"/>
    <property type="molecule type" value="Genomic_DNA"/>
</dbReference>
<dbReference type="SUPFAM" id="SSF57850">
    <property type="entry name" value="RING/U-box"/>
    <property type="match status" value="1"/>
</dbReference>
<keyword evidence="2" id="KW-1133">Transmembrane helix</keyword>
<feature type="transmembrane region" description="Helical" evidence="2">
    <location>
        <begin position="58"/>
        <end position="77"/>
    </location>
</feature>
<dbReference type="Gene3D" id="3.30.40.10">
    <property type="entry name" value="Zinc/RING finger domain, C3HC4 (zinc finger)"/>
    <property type="match status" value="1"/>
</dbReference>
<gene>
    <name evidence="3" type="ORF">HRR80_008034</name>
</gene>
<protein>
    <submittedName>
        <fullName evidence="3">Uncharacterized protein</fullName>
    </submittedName>
</protein>
<organism evidence="3 4">
    <name type="scientific">Exophiala dermatitidis</name>
    <name type="common">Black yeast-like fungus</name>
    <name type="synonym">Wangiella dermatitidis</name>
    <dbReference type="NCBI Taxonomy" id="5970"/>
    <lineage>
        <taxon>Eukaryota</taxon>
        <taxon>Fungi</taxon>
        <taxon>Dikarya</taxon>
        <taxon>Ascomycota</taxon>
        <taxon>Pezizomycotina</taxon>
        <taxon>Eurotiomycetes</taxon>
        <taxon>Chaetothyriomycetidae</taxon>
        <taxon>Chaetothyriales</taxon>
        <taxon>Herpotrichiellaceae</taxon>
        <taxon>Exophiala</taxon>
    </lineage>
</organism>